<comment type="cofactor">
    <cofactor evidence="3">
        <name>pyridoxal 5'-phosphate</name>
        <dbReference type="ChEBI" id="CHEBI:597326"/>
    </cofactor>
</comment>
<protein>
    <recommendedName>
        <fullName evidence="2">Pyridoxal phosphate homeostasis protein</fullName>
        <shortName evidence="2">PLP homeostasis protein</shortName>
    </recommendedName>
</protein>
<evidence type="ECO:0000256" key="4">
    <source>
        <dbReference type="RuleBase" id="RU004514"/>
    </source>
</evidence>
<keyword evidence="1 2" id="KW-0663">Pyridoxal phosphate</keyword>
<reference evidence="6" key="1">
    <citation type="journal article" date="2020" name="mSystems">
        <title>Genome- and Community-Level Interaction Insights into Carbon Utilization and Element Cycling Functions of Hydrothermarchaeota in Hydrothermal Sediment.</title>
        <authorList>
            <person name="Zhou Z."/>
            <person name="Liu Y."/>
            <person name="Xu W."/>
            <person name="Pan J."/>
            <person name="Luo Z.H."/>
            <person name="Li M."/>
        </authorList>
    </citation>
    <scope>NUCLEOTIDE SEQUENCE [LARGE SCALE GENOMIC DNA]</scope>
    <source>
        <strain evidence="6">SpSt-769</strain>
    </source>
</reference>
<feature type="modified residue" description="N6-(pyridoxal phosphate)lysine" evidence="2 3">
    <location>
        <position position="34"/>
    </location>
</feature>
<dbReference type="AlphaFoldDB" id="A0A7C4ETE0"/>
<dbReference type="HAMAP" id="MF_02087">
    <property type="entry name" value="PLP_homeostasis"/>
    <property type="match status" value="1"/>
</dbReference>
<dbReference type="InterPro" id="IPR011078">
    <property type="entry name" value="PyrdxlP_homeostasis"/>
</dbReference>
<dbReference type="CDD" id="cd00635">
    <property type="entry name" value="PLPDE_III_YBL036c_like"/>
    <property type="match status" value="1"/>
</dbReference>
<dbReference type="InterPro" id="IPR001608">
    <property type="entry name" value="Ala_racemase_N"/>
</dbReference>
<dbReference type="PIRSF" id="PIRSF004848">
    <property type="entry name" value="YBL036c_PLPDEIII"/>
    <property type="match status" value="1"/>
</dbReference>
<sequence>MIADNLRAIKARIRDAARRVHRDPDEIRIVAAAKGQGRAKIEEAIQAGVTIIGHNYVQEAASEKPTILPAGLSFHMIGHLQKNKVGKAVGLFDVIETVDDGDIAAALDRRAGEANRTMGVMIQVNVGREPQKSGVSLEGAEALISLVRRLPYLRLMGLMTMPPFFDQPERARPFFAALRDLRDRLVTRGLLTAEMRELSMGMTGDFEVAVEEGATLVRIGTALFGPR</sequence>
<dbReference type="EMBL" id="DTGT01000298">
    <property type="protein sequence ID" value="HGH61505.1"/>
    <property type="molecule type" value="Genomic_DNA"/>
</dbReference>
<dbReference type="InterPro" id="IPR029066">
    <property type="entry name" value="PLP-binding_barrel"/>
</dbReference>
<dbReference type="PANTHER" id="PTHR10146">
    <property type="entry name" value="PROLINE SYNTHETASE CO-TRANSCRIBED BACTERIAL HOMOLOG PROTEIN"/>
    <property type="match status" value="1"/>
</dbReference>
<comment type="similarity">
    <text evidence="2 4">Belongs to the pyridoxal phosphate-binding protein YggS/PROSC family.</text>
</comment>
<organism evidence="6">
    <name type="scientific">Desulfomonile tiedjei</name>
    <dbReference type="NCBI Taxonomy" id="2358"/>
    <lineage>
        <taxon>Bacteria</taxon>
        <taxon>Pseudomonadati</taxon>
        <taxon>Thermodesulfobacteriota</taxon>
        <taxon>Desulfomonilia</taxon>
        <taxon>Desulfomonilales</taxon>
        <taxon>Desulfomonilaceae</taxon>
        <taxon>Desulfomonile</taxon>
    </lineage>
</organism>
<evidence type="ECO:0000259" key="5">
    <source>
        <dbReference type="Pfam" id="PF01168"/>
    </source>
</evidence>
<evidence type="ECO:0000313" key="6">
    <source>
        <dbReference type="EMBL" id="HGH61505.1"/>
    </source>
</evidence>
<dbReference type="NCBIfam" id="TIGR00044">
    <property type="entry name" value="YggS family pyridoxal phosphate-dependent enzyme"/>
    <property type="match status" value="1"/>
</dbReference>
<name>A0A7C4ETE0_9BACT</name>
<evidence type="ECO:0000256" key="3">
    <source>
        <dbReference type="PIRSR" id="PIRSR004848-1"/>
    </source>
</evidence>
<dbReference type="Pfam" id="PF01168">
    <property type="entry name" value="Ala_racemase_N"/>
    <property type="match status" value="1"/>
</dbReference>
<gene>
    <name evidence="6" type="ORF">ENV54_09430</name>
</gene>
<dbReference type="FunFam" id="3.20.20.10:FF:000018">
    <property type="entry name" value="Pyridoxal phosphate homeostasis protein"/>
    <property type="match status" value="1"/>
</dbReference>
<dbReference type="PANTHER" id="PTHR10146:SF14">
    <property type="entry name" value="PYRIDOXAL PHOSPHATE HOMEOSTASIS PROTEIN"/>
    <property type="match status" value="1"/>
</dbReference>
<comment type="caution">
    <text evidence="6">The sequence shown here is derived from an EMBL/GenBank/DDBJ whole genome shotgun (WGS) entry which is preliminary data.</text>
</comment>
<comment type="function">
    <text evidence="2">Pyridoxal 5'-phosphate (PLP)-binding protein, which is involved in PLP homeostasis.</text>
</comment>
<evidence type="ECO:0000256" key="2">
    <source>
        <dbReference type="HAMAP-Rule" id="MF_02087"/>
    </source>
</evidence>
<feature type="domain" description="Alanine racemase N-terminal" evidence="5">
    <location>
        <begin position="5"/>
        <end position="226"/>
    </location>
</feature>
<dbReference type="SUPFAM" id="SSF51419">
    <property type="entry name" value="PLP-binding barrel"/>
    <property type="match status" value="1"/>
</dbReference>
<dbReference type="GO" id="GO:0030170">
    <property type="term" value="F:pyridoxal phosphate binding"/>
    <property type="evidence" value="ECO:0007669"/>
    <property type="project" value="UniProtKB-UniRule"/>
</dbReference>
<evidence type="ECO:0000256" key="1">
    <source>
        <dbReference type="ARBA" id="ARBA00022898"/>
    </source>
</evidence>
<proteinExistence type="inferred from homology"/>
<dbReference type="Gene3D" id="3.20.20.10">
    <property type="entry name" value="Alanine racemase"/>
    <property type="match status" value="1"/>
</dbReference>
<accession>A0A7C4ETE0</accession>